<evidence type="ECO:0000313" key="3">
    <source>
        <dbReference type="Proteomes" id="UP000537260"/>
    </source>
</evidence>
<feature type="transmembrane region" description="Helical" evidence="1">
    <location>
        <begin position="109"/>
        <end position="129"/>
    </location>
</feature>
<proteinExistence type="predicted"/>
<protein>
    <submittedName>
        <fullName evidence="2">Positive regulator of sigma E activity</fullName>
    </submittedName>
</protein>
<name>A0A7Z0EFM9_9MICO</name>
<evidence type="ECO:0000256" key="1">
    <source>
        <dbReference type="SAM" id="Phobius"/>
    </source>
</evidence>
<keyword evidence="1" id="KW-0472">Membrane</keyword>
<dbReference type="EMBL" id="JACCFM010000001">
    <property type="protein sequence ID" value="NYJ20566.1"/>
    <property type="molecule type" value="Genomic_DNA"/>
</dbReference>
<comment type="caution">
    <text evidence="2">The sequence shown here is derived from an EMBL/GenBank/DDBJ whole genome shotgun (WGS) entry which is preliminary data.</text>
</comment>
<feature type="transmembrane region" description="Helical" evidence="1">
    <location>
        <begin position="135"/>
        <end position="156"/>
    </location>
</feature>
<evidence type="ECO:0000313" key="2">
    <source>
        <dbReference type="EMBL" id="NYJ20566.1"/>
    </source>
</evidence>
<organism evidence="2 3">
    <name type="scientific">Glaciibacter psychrotolerans</name>
    <dbReference type="NCBI Taxonomy" id="670054"/>
    <lineage>
        <taxon>Bacteria</taxon>
        <taxon>Bacillati</taxon>
        <taxon>Actinomycetota</taxon>
        <taxon>Actinomycetes</taxon>
        <taxon>Micrococcales</taxon>
        <taxon>Microbacteriaceae</taxon>
        <taxon>Glaciibacter</taxon>
    </lineage>
</organism>
<gene>
    <name evidence="2" type="ORF">HNR05_002357</name>
</gene>
<dbReference type="AlphaFoldDB" id="A0A7Z0EFM9"/>
<reference evidence="2 3" key="1">
    <citation type="submission" date="2020-07" db="EMBL/GenBank/DDBJ databases">
        <title>Sequencing the genomes of 1000 actinobacteria strains.</title>
        <authorList>
            <person name="Klenk H.-P."/>
        </authorList>
    </citation>
    <scope>NUCLEOTIDE SEQUENCE [LARGE SCALE GENOMIC DNA]</scope>
    <source>
        <strain evidence="2 3">LI1</strain>
    </source>
</reference>
<feature type="transmembrane region" description="Helical" evidence="1">
    <location>
        <begin position="168"/>
        <end position="188"/>
    </location>
</feature>
<feature type="transmembrane region" description="Helical" evidence="1">
    <location>
        <begin position="65"/>
        <end position="88"/>
    </location>
</feature>
<sequence length="189" mass="20213">MTGAAPDSGSGRPSGSRWIKRAARGSAKPVTVVLGAYGTEYAIYGTVLVSALIAVGWKFDTDFEVLLFTLGTVVVFWIAHIYSGVVANNGSVEARNLTLGKLILNSARHSIGMVLAMLVPALFLLLAAARGLDEYVAYYIALWAGVATLAVLGYWNSVKRGNRWARRILNAAITASLGVGIIWLSYLVH</sequence>
<keyword evidence="3" id="KW-1185">Reference proteome</keyword>
<keyword evidence="1" id="KW-1133">Transmembrane helix</keyword>
<accession>A0A7Z0EFM9</accession>
<dbReference type="Proteomes" id="UP000537260">
    <property type="component" value="Unassembled WGS sequence"/>
</dbReference>
<feature type="transmembrane region" description="Helical" evidence="1">
    <location>
        <begin position="41"/>
        <end position="59"/>
    </location>
</feature>
<dbReference type="RefSeq" id="WP_179579163.1">
    <property type="nucleotide sequence ID" value="NZ_JACCFM010000001.1"/>
</dbReference>
<keyword evidence="1" id="KW-0812">Transmembrane</keyword>